<dbReference type="InterPro" id="IPR016162">
    <property type="entry name" value="Ald_DH_N"/>
</dbReference>
<dbReference type="EC" id="1.2.1.3" evidence="2"/>
<dbReference type="OrthoDB" id="310895at2759"/>
<dbReference type="InterPro" id="IPR015590">
    <property type="entry name" value="Aldehyde_DH_dom"/>
</dbReference>
<dbReference type="Pfam" id="PF00171">
    <property type="entry name" value="Aldedh"/>
    <property type="match status" value="3"/>
</dbReference>
<proteinExistence type="inferred from homology"/>
<evidence type="ECO:0000313" key="6">
    <source>
        <dbReference type="Proteomes" id="UP000013521"/>
    </source>
</evidence>
<dbReference type="Gene3D" id="3.40.605.10">
    <property type="entry name" value="Aldehyde Dehydrogenase, Chain A, domain 1"/>
    <property type="match status" value="3"/>
</dbReference>
<dbReference type="eggNOG" id="KOG0629">
    <property type="taxonomic scope" value="Eukaryota"/>
</dbReference>
<feature type="domain" description="Aldehyde dehydrogenase" evidence="4">
    <location>
        <begin position="989"/>
        <end position="1166"/>
    </location>
</feature>
<feature type="domain" description="Aldehyde dehydrogenase" evidence="4">
    <location>
        <begin position="764"/>
        <end position="882"/>
    </location>
</feature>
<sequence length="1550" mass="167162">MTSKLLHDFEANRENWLRNPLTEQWDGPQLTSVLSHVDTLLSQWKSASTSPFSPDIDAAALDTAAALRDAAGGVWFNNGILAPDEAPDNWPFHLKALERGAVTAKAARVGLSSAEAAGYACSAGEAHEFCIRAARQEILLRTAPSTHVTVVAGEAAHAGVQSAAEMLGVPLARVRCGGLGAMELRALEAVLDAVEGAVVVVATWRSARGGGYDDVEAIAGLLRQRTRRTGLPALLHLDAVRCFDDSTTLASAERARLGLPESARSCGYPGNHSTLSVLGPVIGHVLATSIPPSWVAARERELLDQTCAALGLNASQRTRAVAAFTSGSTKSNRVGILTALSALPHATLYASAAAHYSVAKIAADHSGIPRVSVIPTDELGRMVPQLFGRQLAIDRRAAAAAGRPFAVVLLASYGTTFTGAIDDLPALHDAAARVGCRLDYIHLDGALDLGASMAAYTLGPPGAGPLDGASGRLVVQGVSVSQHKFPGLSVAGQVVCWAPPRGRLAASDGHVDPRAVFELWLYRQLASPADSQALHRHCLANAERLRDRLRAAGTPTLFNPGSLVTLVQRPPPWLVNDFNLAPEAGWVHFITMPHVGAAVVDGFAAAVAAHRAAVLRALAPVRRRVAQLHRCAEADVGMEWLDGRDESLMGVVAAALYGADSMEPCARAERTRVEWTNGALCFAALGPSGALLAALLVRVAHDRVVEACAVLLSGLPQADDFEALATLFVDELYCNNVVFVGANFGIKYHDTMAVSTKLFINNEYVDGKGRATFTLYSPYDESIVADNIPIAGREDVDAAVDGALSAYHNGPWASFSAAQRAACMIKLADLIDAEAPALAQLESMAMGQPMPIGEALVASCAQTFRYYAGWADKIRGETYPAEDGLYKIVIYKSSEKSPLGVAALGRLVKEAGFPPGVVQILSGDASTGELLAAHMKIAKISFTGSKAAGKKVQDAANHSNMKRCTLVSEDWLELFPWDPPPKLLMTDATSQELGGKSPAIVFDDAPCSMGFLLNSGQVCATTSRIYVQAGIAKTFIPALKAAFEAASATLGPVADRAQYERIAAFIDAGKLEAELVTGGGTAAVPGKRFFVEPTLFANPTPDASILREEIFGPVATVSVFDTEEEVVKLANDTTYGLSAAIYTESISRALRVSAAVEADRVEIQASGTAVGRGETKDTGKYKLTGNCRKHHGGCKKHKHHCKEHGPVVTSAGDAGKYSIKGLGVMSKLPPELQIRIASQLDPRTIFSLRHADSPFKPLWDSHKDQIILELRKRYSVEAAVFPEVASLGTTNVSQGLLFGPNFPQNHYFLFLQLIREATESIAKFLIQDLSVSADYAEELPSVIVLLWRLFGSAPGAPCSRRFKKQEVFTYFHSLSKHDRMRILELFNKIGVSYFETHGFDYVVLGQVPAWFHTRFKQTYAYQVSVEYFAMEWMRDGMKKVWNQVSRGQPAEPKSVFRQPWDWKKAGYPEYHQISNVVLDPWTYEVGFVDHHIIMWLPPSDVFDMLKAFKFAAELDREAPLDLEEYLNLLEPEGDDWKITIPWEDEEGELV</sequence>
<dbReference type="Proteomes" id="UP000013521">
    <property type="component" value="Unassembled WGS sequence"/>
</dbReference>
<dbReference type="SUPFAM" id="SSF53720">
    <property type="entry name" value="ALDH-like"/>
    <property type="match status" value="1"/>
</dbReference>
<feature type="domain" description="Aldehyde dehydrogenase" evidence="4">
    <location>
        <begin position="889"/>
        <end position="966"/>
    </location>
</feature>
<dbReference type="InterPro" id="IPR015421">
    <property type="entry name" value="PyrdxlP-dep_Trfase_major"/>
</dbReference>
<gene>
    <name evidence="5" type="ORF">UCRNP2_7355</name>
</gene>
<protein>
    <recommendedName>
        <fullName evidence="2">aldehyde dehydrogenase (NAD(+))</fullName>
        <ecNumber evidence="2">1.2.1.3</ecNumber>
    </recommendedName>
</protein>
<reference evidence="6" key="1">
    <citation type="journal article" date="2013" name="Genome Announc.">
        <title>Draft genome sequence of Neofusicoccum parvum isolate UCR-NP2, a fungal vascular pathogen associated with grapevine cankers.</title>
        <authorList>
            <person name="Blanco-Ulate B."/>
            <person name="Rolshausen P."/>
            <person name="Cantu D."/>
        </authorList>
    </citation>
    <scope>NUCLEOTIDE SEQUENCE [LARGE SCALE GENOMIC DNA]</scope>
    <source>
        <strain evidence="6">UCR-NP2</strain>
    </source>
</reference>
<evidence type="ECO:0000256" key="2">
    <source>
        <dbReference type="ARBA" id="ARBA00024226"/>
    </source>
</evidence>
<evidence type="ECO:0000256" key="3">
    <source>
        <dbReference type="ARBA" id="ARBA00049194"/>
    </source>
</evidence>
<organism evidence="5 6">
    <name type="scientific">Botryosphaeria parva (strain UCR-NP2)</name>
    <name type="common">Grapevine canker fungus</name>
    <name type="synonym">Neofusicoccum parvum</name>
    <dbReference type="NCBI Taxonomy" id="1287680"/>
    <lineage>
        <taxon>Eukaryota</taxon>
        <taxon>Fungi</taxon>
        <taxon>Dikarya</taxon>
        <taxon>Ascomycota</taxon>
        <taxon>Pezizomycotina</taxon>
        <taxon>Dothideomycetes</taxon>
        <taxon>Dothideomycetes incertae sedis</taxon>
        <taxon>Botryosphaeriales</taxon>
        <taxon>Botryosphaeriaceae</taxon>
        <taxon>Neofusicoccum</taxon>
    </lineage>
</organism>
<dbReference type="Gene3D" id="3.40.309.10">
    <property type="entry name" value="Aldehyde Dehydrogenase, Chain A, domain 2"/>
    <property type="match status" value="1"/>
</dbReference>
<dbReference type="SUPFAM" id="SSF53383">
    <property type="entry name" value="PLP-dependent transferases"/>
    <property type="match status" value="2"/>
</dbReference>
<name>R1GCG3_BOTPV</name>
<dbReference type="HOGENOM" id="CLU_246404_0_0_1"/>
<dbReference type="Gene3D" id="3.40.640.10">
    <property type="entry name" value="Type I PLP-dependent aspartate aminotransferase-like (Major domain)"/>
    <property type="match status" value="2"/>
</dbReference>
<dbReference type="EMBL" id="KB916524">
    <property type="protein sequence ID" value="EOD45916.1"/>
    <property type="molecule type" value="Genomic_DNA"/>
</dbReference>
<evidence type="ECO:0000259" key="4">
    <source>
        <dbReference type="Pfam" id="PF00171"/>
    </source>
</evidence>
<dbReference type="InterPro" id="IPR015424">
    <property type="entry name" value="PyrdxlP-dep_Trfase"/>
</dbReference>
<dbReference type="InterPro" id="IPR016161">
    <property type="entry name" value="Ald_DH/histidinol_DH"/>
</dbReference>
<dbReference type="PANTHER" id="PTHR11699">
    <property type="entry name" value="ALDEHYDE DEHYDROGENASE-RELATED"/>
    <property type="match status" value="1"/>
</dbReference>
<dbReference type="KEGG" id="npa:UCRNP2_7355"/>
<dbReference type="GO" id="GO:0004029">
    <property type="term" value="F:aldehyde dehydrogenase (NAD+) activity"/>
    <property type="evidence" value="ECO:0007669"/>
    <property type="project" value="UniProtKB-EC"/>
</dbReference>
<accession>R1GCG3</accession>
<evidence type="ECO:0000313" key="5">
    <source>
        <dbReference type="EMBL" id="EOD45916.1"/>
    </source>
</evidence>
<evidence type="ECO:0000256" key="1">
    <source>
        <dbReference type="ARBA" id="ARBA00009986"/>
    </source>
</evidence>
<dbReference type="InterPro" id="IPR016163">
    <property type="entry name" value="Ald_DH_C"/>
</dbReference>
<comment type="catalytic activity">
    <reaction evidence="3">
        <text>an aldehyde + NAD(+) + H2O = a carboxylate + NADH + 2 H(+)</text>
        <dbReference type="Rhea" id="RHEA:16185"/>
        <dbReference type="ChEBI" id="CHEBI:15377"/>
        <dbReference type="ChEBI" id="CHEBI:15378"/>
        <dbReference type="ChEBI" id="CHEBI:17478"/>
        <dbReference type="ChEBI" id="CHEBI:29067"/>
        <dbReference type="ChEBI" id="CHEBI:57540"/>
        <dbReference type="ChEBI" id="CHEBI:57945"/>
        <dbReference type="EC" id="1.2.1.3"/>
    </reaction>
</comment>
<comment type="similarity">
    <text evidence="1">Belongs to the aldehyde dehydrogenase family.</text>
</comment>
<dbReference type="STRING" id="1287680.R1GCG3"/>
<dbReference type="eggNOG" id="KOG2450">
    <property type="taxonomic scope" value="Eukaryota"/>
</dbReference>